<dbReference type="AlphaFoldDB" id="A0A096AAT0"/>
<name>A0A096AAT0_9BACT</name>
<dbReference type="Pfam" id="PF19514">
    <property type="entry name" value="MobC_2"/>
    <property type="match status" value="1"/>
</dbReference>
<feature type="region of interest" description="Disordered" evidence="1">
    <location>
        <begin position="1"/>
        <end position="24"/>
    </location>
</feature>
<gene>
    <name evidence="2" type="ORF">HMPREF0661_11690</name>
</gene>
<comment type="caution">
    <text evidence="2">The sequence shown here is derived from an EMBL/GenBank/DDBJ whole genome shotgun (WGS) entry which is preliminary data.</text>
</comment>
<organism evidence="2 3">
    <name type="scientific">Prevotella melaninogenica DNF00666</name>
    <dbReference type="NCBI Taxonomy" id="1401073"/>
    <lineage>
        <taxon>Bacteria</taxon>
        <taxon>Pseudomonadati</taxon>
        <taxon>Bacteroidota</taxon>
        <taxon>Bacteroidia</taxon>
        <taxon>Bacteroidales</taxon>
        <taxon>Prevotellaceae</taxon>
        <taxon>Prevotella</taxon>
    </lineage>
</organism>
<dbReference type="InterPro" id="IPR045788">
    <property type="entry name" value="MobC_2"/>
</dbReference>
<accession>A0A096AAT0</accession>
<dbReference type="EMBL" id="JRNS01000520">
    <property type="protein sequence ID" value="KGF43666.1"/>
    <property type="molecule type" value="Genomic_DNA"/>
</dbReference>
<evidence type="ECO:0000256" key="1">
    <source>
        <dbReference type="SAM" id="MobiDB-lite"/>
    </source>
</evidence>
<evidence type="ECO:0008006" key="4">
    <source>
        <dbReference type="Google" id="ProtNLM"/>
    </source>
</evidence>
<evidence type="ECO:0000313" key="2">
    <source>
        <dbReference type="EMBL" id="KGF43666.1"/>
    </source>
</evidence>
<proteinExistence type="predicted"/>
<dbReference type="Proteomes" id="UP000029578">
    <property type="component" value="Unassembled WGS sequence"/>
</dbReference>
<feature type="compositionally biased region" description="Basic and acidic residues" evidence="1">
    <location>
        <begin position="1"/>
        <end position="23"/>
    </location>
</feature>
<protein>
    <recommendedName>
        <fullName evidence="4">MobA protein</fullName>
    </recommendedName>
</protein>
<sequence>MDKEEKSRSERKKAEKPRWDNWHVRLPNPKDQQKVIELFHKSGAKSKSDFVRGCILGGKFKVITVDKSAVDYYRKLSELIAENHRIGVLYNQTVRAINSYHSVKTAQILLEKLEKISCQIITLQQKAIQLTEQFDSR</sequence>
<reference evidence="2 3" key="1">
    <citation type="submission" date="2014-07" db="EMBL/GenBank/DDBJ databases">
        <authorList>
            <person name="McCorrison J."/>
            <person name="Sanka R."/>
            <person name="Torralba M."/>
            <person name="Gillis M."/>
            <person name="Haft D.H."/>
            <person name="Methe B."/>
            <person name="Sutton G."/>
            <person name="Nelson K.E."/>
        </authorList>
    </citation>
    <scope>NUCLEOTIDE SEQUENCE [LARGE SCALE GENOMIC DNA]</scope>
    <source>
        <strain evidence="2 3">DNF00666</strain>
    </source>
</reference>
<dbReference type="RefSeq" id="WP_004336022.1">
    <property type="nucleotide sequence ID" value="NZ_JRNS01000520.1"/>
</dbReference>
<evidence type="ECO:0000313" key="3">
    <source>
        <dbReference type="Proteomes" id="UP000029578"/>
    </source>
</evidence>